<dbReference type="Proteomes" id="UP000054630">
    <property type="component" value="Unassembled WGS sequence"/>
</dbReference>
<gene>
    <name evidence="1" type="ORF">T07_4516</name>
    <name evidence="2" type="ORF">T07_6823</name>
</gene>
<dbReference type="EMBL" id="JYDL01000341">
    <property type="protein sequence ID" value="KRX12548.1"/>
    <property type="molecule type" value="Genomic_DNA"/>
</dbReference>
<evidence type="ECO:0000313" key="3">
    <source>
        <dbReference type="Proteomes" id="UP000054630"/>
    </source>
</evidence>
<comment type="caution">
    <text evidence="1">The sequence shown here is derived from an EMBL/GenBank/DDBJ whole genome shotgun (WGS) entry which is preliminary data.</text>
</comment>
<reference evidence="1 3" key="1">
    <citation type="submission" date="2015-01" db="EMBL/GenBank/DDBJ databases">
        <title>Evolution of Trichinella species and genotypes.</title>
        <authorList>
            <person name="Korhonen P.K."/>
            <person name="Edoardo P."/>
            <person name="Giuseppe L.R."/>
            <person name="Gasser R.B."/>
        </authorList>
    </citation>
    <scope>NUCLEOTIDE SEQUENCE [LARGE SCALE GENOMIC DNA]</scope>
    <source>
        <strain evidence="1">ISS37</strain>
    </source>
</reference>
<evidence type="ECO:0000313" key="1">
    <source>
        <dbReference type="EMBL" id="KRX12548.1"/>
    </source>
</evidence>
<sequence>MVFLNYVHIWTFGVFGDAWPVMAVGADFVNVLCATWRLA</sequence>
<evidence type="ECO:0000313" key="2">
    <source>
        <dbReference type="EMBL" id="KRX12550.1"/>
    </source>
</evidence>
<proteinExistence type="predicted"/>
<keyword evidence="3" id="KW-1185">Reference proteome</keyword>
<protein>
    <submittedName>
        <fullName evidence="1">Uncharacterized protein</fullName>
    </submittedName>
</protein>
<dbReference type="AlphaFoldDB" id="A0A0V0RDH6"/>
<organism evidence="1 3">
    <name type="scientific">Trichinella nelsoni</name>
    <dbReference type="NCBI Taxonomy" id="6336"/>
    <lineage>
        <taxon>Eukaryota</taxon>
        <taxon>Metazoa</taxon>
        <taxon>Ecdysozoa</taxon>
        <taxon>Nematoda</taxon>
        <taxon>Enoplea</taxon>
        <taxon>Dorylaimia</taxon>
        <taxon>Trichinellida</taxon>
        <taxon>Trichinellidae</taxon>
        <taxon>Trichinella</taxon>
    </lineage>
</organism>
<name>A0A0V0RDH6_9BILA</name>
<dbReference type="EMBL" id="JYDL01000340">
    <property type="protein sequence ID" value="KRX12550.1"/>
    <property type="molecule type" value="Genomic_DNA"/>
</dbReference>
<accession>A0A0V0RDH6</accession>